<feature type="chain" id="PRO_5046224533" description="Circumsporozoite protein" evidence="2">
    <location>
        <begin position="18"/>
        <end position="368"/>
    </location>
</feature>
<sequence length="368" mass="35830">MMSKSIIVAALVAYTEARFGQEQVPVSAVSSLSNFGNPGEAGTLSGGIPGSLLAAANPCDKLTLADKIVTQLGTDPSVIDAAKGLVAAEQNFNPFVVSIPSICSDATLPATAELRGVVPLIDPAVTGSDTENANSKTSLTTPFDASGLSVAEIMAAQGFSNLTAVAADGTKAAAGGAAGGAATGAASGANGNAASGAAGNATADASNGNANAGTGGKKSCSSKGKGKGSNNNNAGANANNNNNNNNGAANNAGAAAANNGTAAATGGQTSLAGADFGKCTPTMDFQFGRAGRKATEGTFLPTDPLVAQGQQDALNPNIITNRICDQLTNVCEANQAAKDACLSAKAQIQALGTKDATTATAFNQALGF</sequence>
<evidence type="ECO:0000313" key="3">
    <source>
        <dbReference type="EMBL" id="KAL2273286.1"/>
    </source>
</evidence>
<dbReference type="Proteomes" id="UP001600888">
    <property type="component" value="Unassembled WGS sequence"/>
</dbReference>
<evidence type="ECO:0000256" key="2">
    <source>
        <dbReference type="SAM" id="SignalP"/>
    </source>
</evidence>
<name>A0ABR4DSB0_9PEZI</name>
<dbReference type="EMBL" id="JBAWTH010000191">
    <property type="protein sequence ID" value="KAL2273286.1"/>
    <property type="molecule type" value="Genomic_DNA"/>
</dbReference>
<comment type="caution">
    <text evidence="3">The sequence shown here is derived from an EMBL/GenBank/DDBJ whole genome shotgun (WGS) entry which is preliminary data.</text>
</comment>
<reference evidence="3 4" key="1">
    <citation type="submission" date="2024-03" db="EMBL/GenBank/DDBJ databases">
        <title>A high-quality draft genome sequence of Diaporthe vaccinii, a causative agent of upright dieback and viscid rot disease in cranberry plants.</title>
        <authorList>
            <person name="Sarrasin M."/>
            <person name="Lang B.F."/>
            <person name="Burger G."/>
        </authorList>
    </citation>
    <scope>NUCLEOTIDE SEQUENCE [LARGE SCALE GENOMIC DNA]</scope>
    <source>
        <strain evidence="3 4">IS7</strain>
    </source>
</reference>
<gene>
    <name evidence="3" type="ORF">FJTKL_04800</name>
</gene>
<evidence type="ECO:0008006" key="5">
    <source>
        <dbReference type="Google" id="ProtNLM"/>
    </source>
</evidence>
<keyword evidence="2" id="KW-0732">Signal</keyword>
<feature type="region of interest" description="Disordered" evidence="1">
    <location>
        <begin position="207"/>
        <end position="250"/>
    </location>
</feature>
<protein>
    <recommendedName>
        <fullName evidence="5">Circumsporozoite protein</fullName>
    </recommendedName>
</protein>
<accession>A0ABR4DSB0</accession>
<proteinExistence type="predicted"/>
<organism evidence="3 4">
    <name type="scientific">Diaporthe vaccinii</name>
    <dbReference type="NCBI Taxonomy" id="105482"/>
    <lineage>
        <taxon>Eukaryota</taxon>
        <taxon>Fungi</taxon>
        <taxon>Dikarya</taxon>
        <taxon>Ascomycota</taxon>
        <taxon>Pezizomycotina</taxon>
        <taxon>Sordariomycetes</taxon>
        <taxon>Sordariomycetidae</taxon>
        <taxon>Diaporthales</taxon>
        <taxon>Diaporthaceae</taxon>
        <taxon>Diaporthe</taxon>
        <taxon>Diaporthe eres species complex</taxon>
    </lineage>
</organism>
<keyword evidence="4" id="KW-1185">Reference proteome</keyword>
<evidence type="ECO:0000313" key="4">
    <source>
        <dbReference type="Proteomes" id="UP001600888"/>
    </source>
</evidence>
<evidence type="ECO:0000256" key="1">
    <source>
        <dbReference type="SAM" id="MobiDB-lite"/>
    </source>
</evidence>
<feature type="signal peptide" evidence="2">
    <location>
        <begin position="1"/>
        <end position="17"/>
    </location>
</feature>